<keyword evidence="1" id="KW-0472">Membrane</keyword>
<organism evidence="2 3">
    <name type="scientific">Leptospira stimsonii</name>
    <dbReference type="NCBI Taxonomy" id="2202203"/>
    <lineage>
        <taxon>Bacteria</taxon>
        <taxon>Pseudomonadati</taxon>
        <taxon>Spirochaetota</taxon>
        <taxon>Spirochaetia</taxon>
        <taxon>Leptospirales</taxon>
        <taxon>Leptospiraceae</taxon>
        <taxon>Leptospira</taxon>
    </lineage>
</organism>
<feature type="transmembrane region" description="Helical" evidence="1">
    <location>
        <begin position="214"/>
        <end position="233"/>
    </location>
</feature>
<evidence type="ECO:0000313" key="2">
    <source>
        <dbReference type="EMBL" id="RHX83570.1"/>
    </source>
</evidence>
<feature type="transmembrane region" description="Helical" evidence="1">
    <location>
        <begin position="25"/>
        <end position="45"/>
    </location>
</feature>
<dbReference type="RefSeq" id="WP_118983804.1">
    <property type="nucleotide sequence ID" value="NZ_QHCS01000008.1"/>
</dbReference>
<reference evidence="3" key="1">
    <citation type="submission" date="2018-05" db="EMBL/GenBank/DDBJ databases">
        <title>Leptospira yasudae sp. nov. and Leptospira stimsonii sp. nov., two pathogenic species of the genus Leptospira isolated from environmental sources.</title>
        <authorList>
            <person name="Casanovas-Massana A."/>
            <person name="Hamond C."/>
            <person name="Santos L.A."/>
            <person name="Hacker K.P."/>
            <person name="Balassiano I."/>
            <person name="Medeiros M.A."/>
            <person name="Reis M.G."/>
            <person name="Ko A.I."/>
            <person name="Wunder E.A."/>
        </authorList>
    </citation>
    <scope>NUCLEOTIDE SEQUENCE [LARGE SCALE GENOMIC DNA]</scope>
    <source>
        <strain evidence="3">AMB6-RJ</strain>
    </source>
</reference>
<gene>
    <name evidence="2" type="ORF">DLM78_21510</name>
</gene>
<sequence>MNNLFVSKKIVNQIEERIRYFEKSFLLSSLSCLFIAAVSLSYPIFSKDSIAWLIYGINTYSLVIPIIGFLVIFILLILVGYYEDNITLKLSKILLAFIVLLHSVASLLITIAAQEYLTGYFYIGLTILQIYIILWIRANPKKLQLPGGLFFIGVTEVLIGFAIEYAIRQRLEYSLLNILLVTVFTISLVVNWNSLENYDIPGNEKTERGRAEPVFGAFPILLFFFSFVIFLFAKGSSRRDSDAA</sequence>
<comment type="caution">
    <text evidence="2">The sequence shown here is derived from an EMBL/GenBank/DDBJ whole genome shotgun (WGS) entry which is preliminary data.</text>
</comment>
<feature type="transmembrane region" description="Helical" evidence="1">
    <location>
        <begin position="119"/>
        <end position="136"/>
    </location>
</feature>
<accession>A0A8B3CJV5</accession>
<feature type="transmembrane region" description="Helical" evidence="1">
    <location>
        <begin position="57"/>
        <end position="81"/>
    </location>
</feature>
<feature type="transmembrane region" description="Helical" evidence="1">
    <location>
        <begin position="93"/>
        <end position="113"/>
    </location>
</feature>
<name>A0A8B3CJV5_9LEPT</name>
<feature type="transmembrane region" description="Helical" evidence="1">
    <location>
        <begin position="173"/>
        <end position="193"/>
    </location>
</feature>
<evidence type="ECO:0000313" key="3">
    <source>
        <dbReference type="Proteomes" id="UP000266669"/>
    </source>
</evidence>
<keyword evidence="1" id="KW-1133">Transmembrane helix</keyword>
<evidence type="ECO:0000256" key="1">
    <source>
        <dbReference type="SAM" id="Phobius"/>
    </source>
</evidence>
<proteinExistence type="predicted"/>
<protein>
    <submittedName>
        <fullName evidence="2">Uncharacterized protein</fullName>
    </submittedName>
</protein>
<dbReference type="AlphaFoldDB" id="A0A8B3CJV5"/>
<dbReference type="EMBL" id="QHCS01000008">
    <property type="protein sequence ID" value="RHX83570.1"/>
    <property type="molecule type" value="Genomic_DNA"/>
</dbReference>
<keyword evidence="1" id="KW-0812">Transmembrane</keyword>
<feature type="transmembrane region" description="Helical" evidence="1">
    <location>
        <begin position="148"/>
        <end position="167"/>
    </location>
</feature>
<dbReference type="Proteomes" id="UP000266669">
    <property type="component" value="Unassembled WGS sequence"/>
</dbReference>